<dbReference type="GO" id="GO:0009254">
    <property type="term" value="P:peptidoglycan turnover"/>
    <property type="evidence" value="ECO:0007669"/>
    <property type="project" value="TreeGrafter"/>
</dbReference>
<comment type="catalytic activity">
    <reaction evidence="1">
        <text>Hydrolysis of terminal non-reducing N-acetyl-D-hexosamine residues in N-acetyl-beta-D-hexosaminides.</text>
        <dbReference type="EC" id="3.2.1.52"/>
    </reaction>
</comment>
<dbReference type="GO" id="GO:0005975">
    <property type="term" value="P:carbohydrate metabolic process"/>
    <property type="evidence" value="ECO:0007669"/>
    <property type="project" value="InterPro"/>
</dbReference>
<feature type="domain" description="Glycoside hydrolase family 3 N-terminal" evidence="7">
    <location>
        <begin position="99"/>
        <end position="403"/>
    </location>
</feature>
<dbReference type="Pfam" id="PF00933">
    <property type="entry name" value="Glyco_hydro_3"/>
    <property type="match status" value="1"/>
</dbReference>
<evidence type="ECO:0000256" key="6">
    <source>
        <dbReference type="SAM" id="MobiDB-lite"/>
    </source>
</evidence>
<evidence type="ECO:0000313" key="9">
    <source>
        <dbReference type="Proteomes" id="UP000000603"/>
    </source>
</evidence>
<keyword evidence="5" id="KW-0326">Glycosidase</keyword>
<gene>
    <name evidence="8" type="ordered locus">PPA1645</name>
</gene>
<dbReference type="eggNOG" id="COG1472">
    <property type="taxonomic scope" value="Bacteria"/>
</dbReference>
<dbReference type="HOGENOM" id="CLU_008392_0_1_11"/>
<dbReference type="InterPro" id="IPR019800">
    <property type="entry name" value="Glyco_hydro_3_AS"/>
</dbReference>
<proteinExistence type="inferred from homology"/>
<evidence type="ECO:0000256" key="1">
    <source>
        <dbReference type="ARBA" id="ARBA00001231"/>
    </source>
</evidence>
<dbReference type="PROSITE" id="PS00775">
    <property type="entry name" value="GLYCOSYL_HYDROL_F3"/>
    <property type="match status" value="1"/>
</dbReference>
<dbReference type="CAZy" id="GH3">
    <property type="family name" value="Glycoside Hydrolase Family 3"/>
</dbReference>
<dbReference type="GO" id="GO:0004563">
    <property type="term" value="F:beta-N-acetylhexosaminidase activity"/>
    <property type="evidence" value="ECO:0007669"/>
    <property type="project" value="UniProtKB-EC"/>
</dbReference>
<name>Q6A783_CUTAK</name>
<dbReference type="EMBL" id="AE017283">
    <property type="protein sequence ID" value="AAT83382.1"/>
    <property type="molecule type" value="Genomic_DNA"/>
</dbReference>
<evidence type="ECO:0000256" key="5">
    <source>
        <dbReference type="ARBA" id="ARBA00023295"/>
    </source>
</evidence>
<comment type="similarity">
    <text evidence="2">Belongs to the glycosyl hydrolase 3 family.</text>
</comment>
<organism evidence="8 9">
    <name type="scientific">Cutibacterium acnes (strain DSM 16379 / KPA171202)</name>
    <name type="common">Propionibacterium acnes</name>
    <dbReference type="NCBI Taxonomy" id="267747"/>
    <lineage>
        <taxon>Bacteria</taxon>
        <taxon>Bacillati</taxon>
        <taxon>Actinomycetota</taxon>
        <taxon>Actinomycetes</taxon>
        <taxon>Propionibacteriales</taxon>
        <taxon>Propionibacteriaceae</taxon>
        <taxon>Cutibacterium</taxon>
    </lineage>
</organism>
<dbReference type="Proteomes" id="UP000000603">
    <property type="component" value="Chromosome"/>
</dbReference>
<evidence type="ECO:0000313" key="8">
    <source>
        <dbReference type="EMBL" id="AAT83382.1"/>
    </source>
</evidence>
<accession>Q6A783</accession>
<dbReference type="EC" id="3.2.1.52" evidence="3"/>
<dbReference type="InterPro" id="IPR017853">
    <property type="entry name" value="GH"/>
</dbReference>
<sequence length="412" mass="43317">MRRRTIIAAGLSMPLTGCVSQDSQPKEPPSTTVTASPTPSGTSTSSSASPTSAPSHASTATSRPTPIRMNPRAVEIAKKLSPEQRAGQCILVGVVPSDSPEYITNLIDTQCLAGIFLLGHWTSRSKLEAMLSAVNHVSPQGIKPIVATDHEGGEIQNIRVPGVDHLPSQEALARMSPAKVQAVVTTGARQLAKLGVHMVFSPVAGVIDPRLGVRNKPIAKHHRGFGTDPHLCGQYSAAVVAGHRKAGIISTTKHFPGIGRITEDTDFKSAGITDDKTTRHDRYLESFRMAFDAGSEAVMIASAYYSKIDPGTLGLFSSKIMTDMLRGDFGYQGLIVSDDLGSSVSVFSVDGGHRASKFVSAGGDLAITADPLLAGPMIRALTSTATSASGKKRLVDAASHVINVKLAHSLTK</sequence>
<evidence type="ECO:0000256" key="2">
    <source>
        <dbReference type="ARBA" id="ARBA00005336"/>
    </source>
</evidence>
<dbReference type="AlphaFoldDB" id="Q6A783"/>
<keyword evidence="4" id="KW-0378">Hydrolase</keyword>
<feature type="compositionally biased region" description="Low complexity" evidence="6">
    <location>
        <begin position="29"/>
        <end position="66"/>
    </location>
</feature>
<dbReference type="InterPro" id="IPR001764">
    <property type="entry name" value="Glyco_hydro_3_N"/>
</dbReference>
<feature type="region of interest" description="Disordered" evidence="6">
    <location>
        <begin position="15"/>
        <end position="69"/>
    </location>
</feature>
<dbReference type="PANTHER" id="PTHR30480">
    <property type="entry name" value="BETA-HEXOSAMINIDASE-RELATED"/>
    <property type="match status" value="1"/>
</dbReference>
<dbReference type="PANTHER" id="PTHR30480:SF13">
    <property type="entry name" value="BETA-HEXOSAMINIDASE"/>
    <property type="match status" value="1"/>
</dbReference>
<evidence type="ECO:0000256" key="3">
    <source>
        <dbReference type="ARBA" id="ARBA00012663"/>
    </source>
</evidence>
<dbReference type="SUPFAM" id="SSF51445">
    <property type="entry name" value="(Trans)glycosidases"/>
    <property type="match status" value="1"/>
</dbReference>
<reference evidence="8 9" key="1">
    <citation type="journal article" date="2004" name="Science">
        <title>The complete genome sequence of Propionibacterium acnes, a commensal of human skin.</title>
        <authorList>
            <person name="Bruggemann H."/>
            <person name="Henne A."/>
            <person name="Hoster F."/>
            <person name="Liesegang H."/>
            <person name="Wiezer A."/>
            <person name="Strittmatter A."/>
            <person name="Hujer S."/>
            <person name="Durre P."/>
            <person name="Gottschalk G."/>
        </authorList>
    </citation>
    <scope>NUCLEOTIDE SEQUENCE [LARGE SCALE GENOMIC DNA]</scope>
    <source>
        <strain evidence="9">DSM 16379 / KPA171202</strain>
    </source>
</reference>
<dbReference type="EnsemblBacteria" id="AAT83382">
    <property type="protein sequence ID" value="AAT83382"/>
    <property type="gene ID" value="PPA1645"/>
</dbReference>
<dbReference type="Gene3D" id="3.20.20.300">
    <property type="entry name" value="Glycoside hydrolase, family 3, N-terminal domain"/>
    <property type="match status" value="1"/>
</dbReference>
<evidence type="ECO:0000259" key="7">
    <source>
        <dbReference type="Pfam" id="PF00933"/>
    </source>
</evidence>
<dbReference type="InterPro" id="IPR050226">
    <property type="entry name" value="NagZ_Beta-hexosaminidase"/>
</dbReference>
<dbReference type="KEGG" id="pac:PPA1645"/>
<dbReference type="InterPro" id="IPR036962">
    <property type="entry name" value="Glyco_hydro_3_N_sf"/>
</dbReference>
<protein>
    <recommendedName>
        <fullName evidence="3">beta-N-acetylhexosaminidase</fullName>
        <ecNumber evidence="3">3.2.1.52</ecNumber>
    </recommendedName>
</protein>
<evidence type="ECO:0000256" key="4">
    <source>
        <dbReference type="ARBA" id="ARBA00022801"/>
    </source>
</evidence>